<keyword evidence="2" id="KW-1133">Transmembrane helix</keyword>
<dbReference type="InterPro" id="IPR029063">
    <property type="entry name" value="SAM-dependent_MTases_sf"/>
</dbReference>
<dbReference type="SUPFAM" id="SSF53335">
    <property type="entry name" value="S-adenosyl-L-methionine-dependent methyltransferases"/>
    <property type="match status" value="1"/>
</dbReference>
<feature type="transmembrane region" description="Helical" evidence="2">
    <location>
        <begin position="27"/>
        <end position="44"/>
    </location>
</feature>
<keyword evidence="2" id="KW-0812">Transmembrane</keyword>
<dbReference type="PANTHER" id="PTHR43318">
    <property type="entry name" value="UDP-N-ACETYLGLUCOSAMINE 4,6-DEHYDRATASE"/>
    <property type="match status" value="1"/>
</dbReference>
<dbReference type="InterPro" id="IPR051203">
    <property type="entry name" value="Polysaccharide_Synthase-Rel"/>
</dbReference>
<feature type="transmembrane region" description="Helical" evidence="2">
    <location>
        <begin position="64"/>
        <end position="84"/>
    </location>
</feature>
<dbReference type="Pfam" id="PF02719">
    <property type="entry name" value="Polysacc_synt_2"/>
    <property type="match status" value="1"/>
</dbReference>
<evidence type="ECO:0000256" key="2">
    <source>
        <dbReference type="SAM" id="Phobius"/>
    </source>
</evidence>
<dbReference type="CDD" id="cd05237">
    <property type="entry name" value="UDP_invert_4-6DH_SDR_e"/>
    <property type="match status" value="1"/>
</dbReference>
<dbReference type="Proteomes" id="UP001163255">
    <property type="component" value="Chromosome"/>
</dbReference>
<dbReference type="RefSeq" id="WP_262598710.1">
    <property type="nucleotide sequence ID" value="NZ_CP103300.1"/>
</dbReference>
<dbReference type="InterPro" id="IPR036291">
    <property type="entry name" value="NAD(P)-bd_dom_sf"/>
</dbReference>
<feature type="transmembrane region" description="Helical" evidence="2">
    <location>
        <begin position="90"/>
        <end position="109"/>
    </location>
</feature>
<sequence length="667" mass="74448">MCFIWISLYLAFATRYGFAETRINIELFYNLCILAPFIILPVYIQQGLYRAVLRYMGLDVPLTILRATFLAVLGVVMASFLLGFQMPRSIPFLFGGILALLVGLSRYLARYWLVGYRFKDMLLYTFNVPEHKVQRQQGVPVAIYGAGGAGCQLVAALDRGREYKPVAFIDDDPCLEGRTVLGRYVFTPQAISELLEDSTFEQILLAIPSATEKRRKEIIHSLEEFPVPVLTMPAFADLASGKLRINDIQEVQIEDLLGREPIAADEKLLFQCVRNQSVMITGAGGSIGSELCRQIIKLDCCRLILFEHSEFNLYRIEQEMSRTVNHLGLNVELVPVLGSVNDPGHLLDIMKTYGVETVYHAAAYKHVPIVEHNIAQGVRNNIFGTLYTAQASIISNVKNFVLVSTDKAVRPTNVMGATKRMAELILQAFSAEEKVNLLHSHLFDGVKTAKNTTHFTMVRFGNVLGSSGSVIPLFREQIASGGPVTVTHPEITRYFMTIPEASQLVIQAGSMGRGGDVFVLDMGDPVKILNLAKRMIKLSGYSVKNKKTPQGDIEIQYTGLRPGEKLYEELLIGDCVGGTQHLRIFRATEEKVPWKTLLAGLENILQSVKSHNYDLTRTLLAQFVSGFKPNSDLVDLLNDSAIKKKVNLLVFDKMDEARNDKMNEKVN</sequence>
<accession>A0ABY6GUH8</accession>
<dbReference type="SUPFAM" id="SSF51735">
    <property type="entry name" value="NAD(P)-binding Rossmann-fold domains"/>
    <property type="match status" value="1"/>
</dbReference>
<protein>
    <submittedName>
        <fullName evidence="4">Polysaccharide biosynthesis protein</fullName>
    </submittedName>
</protein>
<gene>
    <name evidence="4" type="ORF">NX720_00325</name>
</gene>
<dbReference type="Gene3D" id="3.40.50.720">
    <property type="entry name" value="NAD(P)-binding Rossmann-like Domain"/>
    <property type="match status" value="2"/>
</dbReference>
<reference evidence="4" key="1">
    <citation type="submission" date="2022-10" db="EMBL/GenBank/DDBJ databases">
        <title>Completed Genome Sequence of two octocoral isolated bacterium, Endozoicomonas euniceicola EF212T and Endozoicomonas gorgoniicola PS125T.</title>
        <authorList>
            <person name="Chiou Y.-J."/>
            <person name="Chen Y.-H."/>
        </authorList>
    </citation>
    <scope>NUCLEOTIDE SEQUENCE</scope>
    <source>
        <strain evidence="4">EF212</strain>
    </source>
</reference>
<proteinExistence type="inferred from homology"/>
<evidence type="ECO:0000256" key="1">
    <source>
        <dbReference type="ARBA" id="ARBA00007430"/>
    </source>
</evidence>
<dbReference type="InterPro" id="IPR003869">
    <property type="entry name" value="Polysac_CapD-like"/>
</dbReference>
<evidence type="ECO:0000313" key="4">
    <source>
        <dbReference type="EMBL" id="UYM16415.1"/>
    </source>
</evidence>
<name>A0ABY6GUH8_9GAMM</name>
<dbReference type="PANTHER" id="PTHR43318:SF1">
    <property type="entry name" value="POLYSACCHARIDE BIOSYNTHESIS PROTEIN EPSC-RELATED"/>
    <property type="match status" value="1"/>
</dbReference>
<comment type="similarity">
    <text evidence="1">Belongs to the polysaccharide synthase family.</text>
</comment>
<organism evidence="4 5">
    <name type="scientific">Endozoicomonas euniceicola</name>
    <dbReference type="NCBI Taxonomy" id="1234143"/>
    <lineage>
        <taxon>Bacteria</taxon>
        <taxon>Pseudomonadati</taxon>
        <taxon>Pseudomonadota</taxon>
        <taxon>Gammaproteobacteria</taxon>
        <taxon>Oceanospirillales</taxon>
        <taxon>Endozoicomonadaceae</taxon>
        <taxon>Endozoicomonas</taxon>
    </lineage>
</organism>
<dbReference type="EMBL" id="CP103300">
    <property type="protein sequence ID" value="UYM16415.1"/>
    <property type="molecule type" value="Genomic_DNA"/>
</dbReference>
<evidence type="ECO:0000259" key="3">
    <source>
        <dbReference type="Pfam" id="PF02719"/>
    </source>
</evidence>
<keyword evidence="5" id="KW-1185">Reference proteome</keyword>
<keyword evidence="2" id="KW-0472">Membrane</keyword>
<feature type="domain" description="Polysaccharide biosynthesis protein CapD-like" evidence="3">
    <location>
        <begin position="278"/>
        <end position="588"/>
    </location>
</feature>
<evidence type="ECO:0000313" key="5">
    <source>
        <dbReference type="Proteomes" id="UP001163255"/>
    </source>
</evidence>